<evidence type="ECO:0000256" key="10">
    <source>
        <dbReference type="ARBA" id="ARBA00022777"/>
    </source>
</evidence>
<dbReference type="NCBIfam" id="TIGR01064">
    <property type="entry name" value="pyruv_kin"/>
    <property type="match status" value="1"/>
</dbReference>
<dbReference type="NCBIfam" id="NF004978">
    <property type="entry name" value="PRK06354.1"/>
    <property type="match status" value="1"/>
</dbReference>
<evidence type="ECO:0000259" key="18">
    <source>
        <dbReference type="Pfam" id="PF02887"/>
    </source>
</evidence>
<dbReference type="FunFam" id="2.40.33.10:FF:000001">
    <property type="entry name" value="Pyruvate kinase"/>
    <property type="match status" value="1"/>
</dbReference>
<evidence type="ECO:0000256" key="4">
    <source>
        <dbReference type="ARBA" id="ARBA00008663"/>
    </source>
</evidence>
<dbReference type="PRINTS" id="PR01050">
    <property type="entry name" value="PYRUVTKNASE"/>
</dbReference>
<dbReference type="Gene3D" id="3.20.20.60">
    <property type="entry name" value="Phosphoenolpyruvate-binding domains"/>
    <property type="match status" value="1"/>
</dbReference>
<evidence type="ECO:0000256" key="16">
    <source>
        <dbReference type="RuleBase" id="RU000504"/>
    </source>
</evidence>
<organism evidence="19 20">
    <name type="scientific">Beijerinckia indica subsp. indica (strain ATCC 9039 / DSM 1715 / NCIMB 8712)</name>
    <dbReference type="NCBI Taxonomy" id="395963"/>
    <lineage>
        <taxon>Bacteria</taxon>
        <taxon>Pseudomonadati</taxon>
        <taxon>Pseudomonadota</taxon>
        <taxon>Alphaproteobacteria</taxon>
        <taxon>Hyphomicrobiales</taxon>
        <taxon>Beijerinckiaceae</taxon>
        <taxon>Beijerinckia</taxon>
    </lineage>
</organism>
<evidence type="ECO:0000256" key="1">
    <source>
        <dbReference type="ARBA" id="ARBA00001946"/>
    </source>
</evidence>
<dbReference type="Gene3D" id="2.40.33.10">
    <property type="entry name" value="PK beta-barrel domain-like"/>
    <property type="match status" value="1"/>
</dbReference>
<dbReference type="Gene3D" id="3.40.1380.20">
    <property type="entry name" value="Pyruvate kinase, C-terminal domain"/>
    <property type="match status" value="1"/>
</dbReference>
<reference evidence="19 20" key="2">
    <citation type="journal article" date="2010" name="J. Bacteriol.">
        <title>Complete genome sequence of Beijerinckia indica subsp. indica.</title>
        <authorList>
            <person name="Tamas I."/>
            <person name="Dedysh S.N."/>
            <person name="Liesack W."/>
            <person name="Stott M.B."/>
            <person name="Alam M."/>
            <person name="Murrell J.C."/>
            <person name="Dunfield P.F."/>
        </authorList>
    </citation>
    <scope>NUCLEOTIDE SEQUENCE [LARGE SCALE GENOMIC DNA]</scope>
    <source>
        <strain evidence="20">ATCC 9039 / DSM 1715 / NCIMB 8712</strain>
    </source>
</reference>
<dbReference type="Pfam" id="PF00224">
    <property type="entry name" value="PK"/>
    <property type="match status" value="1"/>
</dbReference>
<keyword evidence="10 16" id="KW-0418">Kinase</keyword>
<dbReference type="GO" id="GO:0030955">
    <property type="term" value="F:potassium ion binding"/>
    <property type="evidence" value="ECO:0007669"/>
    <property type="project" value="UniProtKB-UniRule"/>
</dbReference>
<keyword evidence="12 16" id="KW-0460">Magnesium</keyword>
<dbReference type="InterPro" id="IPR036918">
    <property type="entry name" value="Pyrv_Knase_C_sf"/>
</dbReference>
<dbReference type="InterPro" id="IPR015793">
    <property type="entry name" value="Pyrv_Knase_brl"/>
</dbReference>
<name>B2IDQ2_BEII9</name>
<dbReference type="GO" id="GO:0016301">
    <property type="term" value="F:kinase activity"/>
    <property type="evidence" value="ECO:0007669"/>
    <property type="project" value="UniProtKB-KW"/>
</dbReference>
<dbReference type="KEGG" id="bid:Bind_1864"/>
<dbReference type="EMBL" id="CP001016">
    <property type="protein sequence ID" value="ACB95488.1"/>
    <property type="molecule type" value="Genomic_DNA"/>
</dbReference>
<keyword evidence="11" id="KW-0067">ATP-binding</keyword>
<evidence type="ECO:0000256" key="5">
    <source>
        <dbReference type="ARBA" id="ARBA00012142"/>
    </source>
</evidence>
<dbReference type="EC" id="2.7.1.40" evidence="5 15"/>
<dbReference type="SUPFAM" id="SSF51621">
    <property type="entry name" value="Phosphoenolpyruvate/pyruvate domain"/>
    <property type="match status" value="1"/>
</dbReference>
<keyword evidence="14 19" id="KW-0670">Pyruvate</keyword>
<evidence type="ECO:0000256" key="11">
    <source>
        <dbReference type="ARBA" id="ARBA00022840"/>
    </source>
</evidence>
<dbReference type="NCBIfam" id="NF004886">
    <property type="entry name" value="PRK06247.1"/>
    <property type="match status" value="1"/>
</dbReference>
<comment type="similarity">
    <text evidence="4 16">Belongs to the pyruvate kinase family.</text>
</comment>
<dbReference type="NCBIfam" id="NF004491">
    <property type="entry name" value="PRK05826.1"/>
    <property type="match status" value="1"/>
</dbReference>
<keyword evidence="20" id="KW-1185">Reference proteome</keyword>
<dbReference type="InterPro" id="IPR001697">
    <property type="entry name" value="Pyr_Knase"/>
</dbReference>
<dbReference type="InterPro" id="IPR040442">
    <property type="entry name" value="Pyrv_kinase-like_dom_sf"/>
</dbReference>
<dbReference type="STRING" id="395963.Bind_1864"/>
<comment type="cofactor">
    <cofactor evidence="1">
        <name>Mg(2+)</name>
        <dbReference type="ChEBI" id="CHEBI:18420"/>
    </cofactor>
</comment>
<comment type="cofactor">
    <cofactor evidence="2">
        <name>K(+)</name>
        <dbReference type="ChEBI" id="CHEBI:29103"/>
    </cofactor>
</comment>
<dbReference type="AlphaFoldDB" id="B2IDQ2"/>
<keyword evidence="9" id="KW-0547">Nucleotide-binding</keyword>
<comment type="pathway">
    <text evidence="3 16">Carbohydrate degradation; glycolysis; pyruvate from D-glyceraldehyde 3-phosphate: step 5/5.</text>
</comment>
<keyword evidence="7 16" id="KW-0808">Transferase</keyword>
<protein>
    <recommendedName>
        <fullName evidence="6 15">Pyruvate kinase</fullName>
        <ecNumber evidence="5 15">2.7.1.40</ecNumber>
    </recommendedName>
</protein>
<feature type="domain" description="Pyruvate kinase barrel" evidence="17">
    <location>
        <begin position="5"/>
        <end position="322"/>
    </location>
</feature>
<dbReference type="SUPFAM" id="SSF52935">
    <property type="entry name" value="PK C-terminal domain-like"/>
    <property type="match status" value="1"/>
</dbReference>
<evidence type="ECO:0000256" key="15">
    <source>
        <dbReference type="NCBIfam" id="TIGR01064"/>
    </source>
</evidence>
<evidence type="ECO:0000256" key="14">
    <source>
        <dbReference type="ARBA" id="ARBA00023317"/>
    </source>
</evidence>
<dbReference type="GO" id="GO:0004743">
    <property type="term" value="F:pyruvate kinase activity"/>
    <property type="evidence" value="ECO:0007669"/>
    <property type="project" value="UniProtKB-UniRule"/>
</dbReference>
<sequence length="470" mass="50407">MKRLRRCKIVATLGPASSDKATIEALFKAGADVFRINMSHTSHDNLREYVRVIREIEADSGRPIAILADLQGPKLRLGEFASGGADLVKGATFTLDQQESLGDAQRVHLPHPEILKALKPGDTVLIDDGKVRLHVIEADASHAVTLVDVAGRVSNRKGVSLPDTEIAVSAMTSKDHSDLAAALNAEVDWIALSFVQRGDDVAEVKKIAGDRASVIAKIEKPQAITRLDEILELSDGLMVARGDLGVEMPLEKVPGLQKRITRAARRLGKPVIVATQMLESMINLPVPTRAEVSDVATAVFDGADAVMLSAESAAGQYPVEAVTTMNRIAEEVEKDAVYASILSAQHAVPEKTAADAIAIAAREITETLDATVIVAWTFSGSTALRIARERSPAPLIALTPKQQTARRLVLAWGVHAVVTEDAHDIDDMTQRASRFALQEGFATKNDRIVIIVGVPFGTPGATNLIRLARV</sequence>
<evidence type="ECO:0000256" key="13">
    <source>
        <dbReference type="ARBA" id="ARBA00023152"/>
    </source>
</evidence>
<evidence type="ECO:0000256" key="6">
    <source>
        <dbReference type="ARBA" id="ARBA00018587"/>
    </source>
</evidence>
<dbReference type="InterPro" id="IPR015813">
    <property type="entry name" value="Pyrv/PenolPyrv_kinase-like_dom"/>
</dbReference>
<dbReference type="InterPro" id="IPR018209">
    <property type="entry name" value="Pyrv_Knase_AS"/>
</dbReference>
<dbReference type="HOGENOM" id="CLU_015439_0_2_5"/>
<dbReference type="OrthoDB" id="9812123at2"/>
<dbReference type="UniPathway" id="UPA00109">
    <property type="reaction ID" value="UER00188"/>
</dbReference>
<proteinExistence type="inferred from homology"/>
<evidence type="ECO:0000313" key="20">
    <source>
        <dbReference type="Proteomes" id="UP000001695"/>
    </source>
</evidence>
<dbReference type="Proteomes" id="UP000001695">
    <property type="component" value="Chromosome"/>
</dbReference>
<evidence type="ECO:0000256" key="8">
    <source>
        <dbReference type="ARBA" id="ARBA00022723"/>
    </source>
</evidence>
<dbReference type="eggNOG" id="COG0469">
    <property type="taxonomic scope" value="Bacteria"/>
</dbReference>
<dbReference type="Pfam" id="PF02887">
    <property type="entry name" value="PK_C"/>
    <property type="match status" value="1"/>
</dbReference>
<reference evidence="20" key="1">
    <citation type="submission" date="2008-03" db="EMBL/GenBank/DDBJ databases">
        <title>Complete sequence of chromosome of Beijerinckia indica subsp. indica ATCC 9039.</title>
        <authorList>
            <consortium name="US DOE Joint Genome Institute"/>
            <person name="Copeland A."/>
            <person name="Lucas S."/>
            <person name="Lapidus A."/>
            <person name="Glavina del Rio T."/>
            <person name="Dalin E."/>
            <person name="Tice H."/>
            <person name="Bruce D."/>
            <person name="Goodwin L."/>
            <person name="Pitluck S."/>
            <person name="LaButti K."/>
            <person name="Schmutz J."/>
            <person name="Larimer F."/>
            <person name="Land M."/>
            <person name="Hauser L."/>
            <person name="Kyrpides N."/>
            <person name="Mikhailova N."/>
            <person name="Dunfield P.F."/>
            <person name="Dedysh S.N."/>
            <person name="Liesack W."/>
            <person name="Saw J.H."/>
            <person name="Alam M."/>
            <person name="Chen Y."/>
            <person name="Murrell J.C."/>
            <person name="Richardson P."/>
        </authorList>
    </citation>
    <scope>NUCLEOTIDE SEQUENCE [LARGE SCALE GENOMIC DNA]</scope>
    <source>
        <strain evidence="20">ATCC 9039 / DSM 1715 / NCIMB 8712</strain>
    </source>
</reference>
<evidence type="ECO:0000313" key="19">
    <source>
        <dbReference type="EMBL" id="ACB95488.1"/>
    </source>
</evidence>
<dbReference type="SUPFAM" id="SSF50800">
    <property type="entry name" value="PK beta-barrel domain-like"/>
    <property type="match status" value="1"/>
</dbReference>
<keyword evidence="13 16" id="KW-0324">Glycolysis</keyword>
<accession>B2IDQ2</accession>
<evidence type="ECO:0000256" key="3">
    <source>
        <dbReference type="ARBA" id="ARBA00004997"/>
    </source>
</evidence>
<gene>
    <name evidence="19" type="ordered locus">Bind_1864</name>
</gene>
<evidence type="ECO:0000256" key="12">
    <source>
        <dbReference type="ARBA" id="ARBA00022842"/>
    </source>
</evidence>
<feature type="domain" description="Pyruvate kinase C-terminal" evidence="18">
    <location>
        <begin position="355"/>
        <end position="467"/>
    </location>
</feature>
<dbReference type="GO" id="GO:0005524">
    <property type="term" value="F:ATP binding"/>
    <property type="evidence" value="ECO:0007669"/>
    <property type="project" value="UniProtKB-KW"/>
</dbReference>
<evidence type="ECO:0000259" key="17">
    <source>
        <dbReference type="Pfam" id="PF00224"/>
    </source>
</evidence>
<dbReference type="PROSITE" id="PS00110">
    <property type="entry name" value="PYRUVATE_KINASE"/>
    <property type="match status" value="1"/>
</dbReference>
<dbReference type="GO" id="GO:0000287">
    <property type="term" value="F:magnesium ion binding"/>
    <property type="evidence" value="ECO:0007669"/>
    <property type="project" value="UniProtKB-UniRule"/>
</dbReference>
<evidence type="ECO:0000256" key="2">
    <source>
        <dbReference type="ARBA" id="ARBA00001958"/>
    </source>
</evidence>
<dbReference type="PANTHER" id="PTHR11817">
    <property type="entry name" value="PYRUVATE KINASE"/>
    <property type="match status" value="1"/>
</dbReference>
<dbReference type="InterPro" id="IPR011037">
    <property type="entry name" value="Pyrv_Knase-like_insert_dom_sf"/>
</dbReference>
<dbReference type="InterPro" id="IPR015795">
    <property type="entry name" value="Pyrv_Knase_C"/>
</dbReference>
<dbReference type="InterPro" id="IPR015806">
    <property type="entry name" value="Pyrv_Knase_insert_dom_sf"/>
</dbReference>
<dbReference type="RefSeq" id="WP_012384845.1">
    <property type="nucleotide sequence ID" value="NC_010581.1"/>
</dbReference>
<evidence type="ECO:0000256" key="9">
    <source>
        <dbReference type="ARBA" id="ARBA00022741"/>
    </source>
</evidence>
<evidence type="ECO:0000256" key="7">
    <source>
        <dbReference type="ARBA" id="ARBA00022679"/>
    </source>
</evidence>
<dbReference type="FunFam" id="3.20.20.60:FF:000025">
    <property type="entry name" value="Pyruvate kinase"/>
    <property type="match status" value="1"/>
</dbReference>
<keyword evidence="8" id="KW-0479">Metal-binding</keyword>
<comment type="catalytic activity">
    <reaction evidence="16">
        <text>pyruvate + ATP = phosphoenolpyruvate + ADP + H(+)</text>
        <dbReference type="Rhea" id="RHEA:18157"/>
        <dbReference type="ChEBI" id="CHEBI:15361"/>
        <dbReference type="ChEBI" id="CHEBI:15378"/>
        <dbReference type="ChEBI" id="CHEBI:30616"/>
        <dbReference type="ChEBI" id="CHEBI:58702"/>
        <dbReference type="ChEBI" id="CHEBI:456216"/>
        <dbReference type="EC" id="2.7.1.40"/>
    </reaction>
</comment>